<name>A0A0A9RVV7_ARUDO</name>
<dbReference type="AlphaFoldDB" id="A0A0A9RVV7"/>
<sequence length="90" mass="9946">MPLDTAKEPWIRHVPRQFTTNPPRFSILSFSSSRDALWSEVSASAFPARLSTARQSPALDTTIPPFRSTAVTQHAPPLSSLLRNSSSVLR</sequence>
<accession>A0A0A9RVV7</accession>
<organism evidence="1">
    <name type="scientific">Arundo donax</name>
    <name type="common">Giant reed</name>
    <name type="synonym">Donax arundinaceus</name>
    <dbReference type="NCBI Taxonomy" id="35708"/>
    <lineage>
        <taxon>Eukaryota</taxon>
        <taxon>Viridiplantae</taxon>
        <taxon>Streptophyta</taxon>
        <taxon>Embryophyta</taxon>
        <taxon>Tracheophyta</taxon>
        <taxon>Spermatophyta</taxon>
        <taxon>Magnoliopsida</taxon>
        <taxon>Liliopsida</taxon>
        <taxon>Poales</taxon>
        <taxon>Poaceae</taxon>
        <taxon>PACMAD clade</taxon>
        <taxon>Arundinoideae</taxon>
        <taxon>Arundineae</taxon>
        <taxon>Arundo</taxon>
    </lineage>
</organism>
<reference evidence="1" key="1">
    <citation type="submission" date="2014-09" db="EMBL/GenBank/DDBJ databases">
        <authorList>
            <person name="Magalhaes I.L.F."/>
            <person name="Oliveira U."/>
            <person name="Santos F.R."/>
            <person name="Vidigal T.H.D.A."/>
            <person name="Brescovit A.D."/>
            <person name="Santos A.J."/>
        </authorList>
    </citation>
    <scope>NUCLEOTIDE SEQUENCE</scope>
    <source>
        <tissue evidence="1">Shoot tissue taken approximately 20 cm above the soil surface</tissue>
    </source>
</reference>
<protein>
    <submittedName>
        <fullName evidence="1">Uncharacterized protein</fullName>
    </submittedName>
</protein>
<proteinExistence type="predicted"/>
<reference evidence="1" key="2">
    <citation type="journal article" date="2015" name="Data Brief">
        <title>Shoot transcriptome of the giant reed, Arundo donax.</title>
        <authorList>
            <person name="Barrero R.A."/>
            <person name="Guerrero F.D."/>
            <person name="Moolhuijzen P."/>
            <person name="Goolsby J.A."/>
            <person name="Tidwell J."/>
            <person name="Bellgard S.E."/>
            <person name="Bellgard M.I."/>
        </authorList>
    </citation>
    <scope>NUCLEOTIDE SEQUENCE</scope>
    <source>
        <tissue evidence="1">Shoot tissue taken approximately 20 cm above the soil surface</tissue>
    </source>
</reference>
<evidence type="ECO:0000313" key="1">
    <source>
        <dbReference type="EMBL" id="JAE31800.1"/>
    </source>
</evidence>
<dbReference type="EMBL" id="GBRH01166096">
    <property type="protein sequence ID" value="JAE31800.1"/>
    <property type="molecule type" value="Transcribed_RNA"/>
</dbReference>